<name>A0A816SAG4_BRANA</name>
<accession>A0A816SAG4</accession>
<sequence>MTLMYKIQKNSSFTLLGTKDSFISVIFDWYYYLLQ</sequence>
<protein>
    <submittedName>
        <fullName evidence="1">(rape) hypothetical protein</fullName>
    </submittedName>
</protein>
<gene>
    <name evidence="1" type="ORF">DARMORV10_A06P14200.1</name>
</gene>
<organism evidence="1">
    <name type="scientific">Brassica napus</name>
    <name type="common">Rape</name>
    <dbReference type="NCBI Taxonomy" id="3708"/>
    <lineage>
        <taxon>Eukaryota</taxon>
        <taxon>Viridiplantae</taxon>
        <taxon>Streptophyta</taxon>
        <taxon>Embryophyta</taxon>
        <taxon>Tracheophyta</taxon>
        <taxon>Spermatophyta</taxon>
        <taxon>Magnoliopsida</taxon>
        <taxon>eudicotyledons</taxon>
        <taxon>Gunneridae</taxon>
        <taxon>Pentapetalae</taxon>
        <taxon>rosids</taxon>
        <taxon>malvids</taxon>
        <taxon>Brassicales</taxon>
        <taxon>Brassicaceae</taxon>
        <taxon>Brassiceae</taxon>
        <taxon>Brassica</taxon>
    </lineage>
</organism>
<reference evidence="1" key="1">
    <citation type="submission" date="2021-01" db="EMBL/GenBank/DDBJ databases">
        <authorList>
            <consortium name="Genoscope - CEA"/>
            <person name="William W."/>
        </authorList>
    </citation>
    <scope>NUCLEOTIDE SEQUENCE</scope>
</reference>
<dbReference type="AlphaFoldDB" id="A0A816SAG4"/>
<evidence type="ECO:0000313" key="1">
    <source>
        <dbReference type="EMBL" id="CAF2083924.1"/>
    </source>
</evidence>
<dbReference type="Proteomes" id="UP001295469">
    <property type="component" value="Chromosome A06"/>
</dbReference>
<dbReference type="EMBL" id="HG994360">
    <property type="protein sequence ID" value="CAF2083924.1"/>
    <property type="molecule type" value="Genomic_DNA"/>
</dbReference>
<proteinExistence type="predicted"/>